<dbReference type="EMBL" id="NJEU01000456">
    <property type="protein sequence ID" value="PHH74071.1"/>
    <property type="molecule type" value="Genomic_DNA"/>
</dbReference>
<reference evidence="2 3" key="1">
    <citation type="submission" date="2017-06" db="EMBL/GenBank/DDBJ databases">
        <title>Ant-infecting Ophiocordyceps genomes reveal a high diversity of potential behavioral manipulation genes and a possible major role for enterotoxins.</title>
        <authorList>
            <person name="De Bekker C."/>
            <person name="Evans H.C."/>
            <person name="Brachmann A."/>
            <person name="Hughes D.P."/>
        </authorList>
    </citation>
    <scope>NUCLEOTIDE SEQUENCE [LARGE SCALE GENOMIC DNA]</scope>
    <source>
        <strain evidence="2 3">1348a</strain>
    </source>
</reference>
<name>A0A2C5Z4F9_9HYPO</name>
<dbReference type="Proteomes" id="UP000224854">
    <property type="component" value="Unassembled WGS sequence"/>
</dbReference>
<gene>
    <name evidence="2" type="ORF">CDD82_5113</name>
</gene>
<sequence length="144" mass="15894">MAKQKEIGAYFSLHCGRQRLEFGPRDARGTRRRHVGQFVGPVDKAGCRGGRACWPTSAGRRGRGARRSAWPLVEGHCKGRQWRLVVVRLNEEKRRHAPSSQSSMVSTRGMISGGNMSNTSRCTDAGGLFRDGQGDGMRPWQVVG</sequence>
<keyword evidence="3" id="KW-1185">Reference proteome</keyword>
<comment type="caution">
    <text evidence="2">The sequence shown here is derived from an EMBL/GenBank/DDBJ whole genome shotgun (WGS) entry which is preliminary data.</text>
</comment>
<evidence type="ECO:0000313" key="3">
    <source>
        <dbReference type="Proteomes" id="UP000224854"/>
    </source>
</evidence>
<evidence type="ECO:0000256" key="1">
    <source>
        <dbReference type="SAM" id="MobiDB-lite"/>
    </source>
</evidence>
<proteinExistence type="predicted"/>
<accession>A0A2C5Z4F9</accession>
<organism evidence="2 3">
    <name type="scientific">Ophiocordyceps australis</name>
    <dbReference type="NCBI Taxonomy" id="1399860"/>
    <lineage>
        <taxon>Eukaryota</taxon>
        <taxon>Fungi</taxon>
        <taxon>Dikarya</taxon>
        <taxon>Ascomycota</taxon>
        <taxon>Pezizomycotina</taxon>
        <taxon>Sordariomycetes</taxon>
        <taxon>Hypocreomycetidae</taxon>
        <taxon>Hypocreales</taxon>
        <taxon>Ophiocordycipitaceae</taxon>
        <taxon>Ophiocordyceps</taxon>
    </lineage>
</organism>
<protein>
    <submittedName>
        <fullName evidence="2">Uncharacterized protein</fullName>
    </submittedName>
</protein>
<dbReference type="AlphaFoldDB" id="A0A2C5Z4F9"/>
<feature type="region of interest" description="Disordered" evidence="1">
    <location>
        <begin position="93"/>
        <end position="117"/>
    </location>
</feature>
<evidence type="ECO:0000313" key="2">
    <source>
        <dbReference type="EMBL" id="PHH74071.1"/>
    </source>
</evidence>